<reference evidence="2 3" key="1">
    <citation type="journal article" date="2019" name="Int. J. Syst. Evol. Microbiol.">
        <title>The Global Catalogue of Microorganisms (GCM) 10K type strain sequencing project: providing services to taxonomists for standard genome sequencing and annotation.</title>
        <authorList>
            <consortium name="The Broad Institute Genomics Platform"/>
            <consortium name="The Broad Institute Genome Sequencing Center for Infectious Disease"/>
            <person name="Wu L."/>
            <person name="Ma J."/>
        </authorList>
    </citation>
    <scope>NUCLEOTIDE SEQUENCE [LARGE SCALE GENOMIC DNA]</scope>
    <source>
        <strain evidence="2 3">JCM 9383</strain>
    </source>
</reference>
<name>A0ABN3V038_9PSEU</name>
<feature type="transmembrane region" description="Helical" evidence="1">
    <location>
        <begin position="12"/>
        <end position="34"/>
    </location>
</feature>
<dbReference type="RefSeq" id="WP_344677217.1">
    <property type="nucleotide sequence ID" value="NZ_BAAAUX010000001.1"/>
</dbReference>
<keyword evidence="1" id="KW-0472">Membrane</keyword>
<comment type="caution">
    <text evidence="2">The sequence shown here is derived from an EMBL/GenBank/DDBJ whole genome shotgun (WGS) entry which is preliminary data.</text>
</comment>
<proteinExistence type="predicted"/>
<evidence type="ECO:0000256" key="1">
    <source>
        <dbReference type="SAM" id="Phobius"/>
    </source>
</evidence>
<feature type="transmembrane region" description="Helical" evidence="1">
    <location>
        <begin position="40"/>
        <end position="57"/>
    </location>
</feature>
<gene>
    <name evidence="2" type="ORF">GCM10010470_00260</name>
</gene>
<sequence length="99" mass="10291">MSDQLTSWLRTTVPAVWAALVAYAVTAGAPGWLVDALGDAGPTLVVPLVLAAVYAGLRRLEPHMPPWLTRIVLGSNVPPTYPPATTGRHAAGTATPPRG</sequence>
<keyword evidence="1" id="KW-1133">Transmembrane helix</keyword>
<organism evidence="2 3">
    <name type="scientific">Saccharopolyspora taberi</name>
    <dbReference type="NCBI Taxonomy" id="60895"/>
    <lineage>
        <taxon>Bacteria</taxon>
        <taxon>Bacillati</taxon>
        <taxon>Actinomycetota</taxon>
        <taxon>Actinomycetes</taxon>
        <taxon>Pseudonocardiales</taxon>
        <taxon>Pseudonocardiaceae</taxon>
        <taxon>Saccharopolyspora</taxon>
    </lineage>
</organism>
<dbReference type="Proteomes" id="UP001500979">
    <property type="component" value="Unassembled WGS sequence"/>
</dbReference>
<keyword evidence="3" id="KW-1185">Reference proteome</keyword>
<protein>
    <submittedName>
        <fullName evidence="2">Uncharacterized protein</fullName>
    </submittedName>
</protein>
<keyword evidence="1" id="KW-0812">Transmembrane</keyword>
<evidence type="ECO:0000313" key="3">
    <source>
        <dbReference type="Proteomes" id="UP001500979"/>
    </source>
</evidence>
<accession>A0ABN3V038</accession>
<evidence type="ECO:0000313" key="2">
    <source>
        <dbReference type="EMBL" id="GAA2772710.1"/>
    </source>
</evidence>
<dbReference type="EMBL" id="BAAAUX010000001">
    <property type="protein sequence ID" value="GAA2772710.1"/>
    <property type="molecule type" value="Genomic_DNA"/>
</dbReference>